<evidence type="ECO:0000313" key="1">
    <source>
        <dbReference type="EMBL" id="SFV56089.1"/>
    </source>
</evidence>
<organism evidence="1">
    <name type="scientific">hydrothermal vent metagenome</name>
    <dbReference type="NCBI Taxonomy" id="652676"/>
    <lineage>
        <taxon>unclassified sequences</taxon>
        <taxon>metagenomes</taxon>
        <taxon>ecological metagenomes</taxon>
    </lineage>
</organism>
<accession>A0A1W1BRC8</accession>
<gene>
    <name evidence="1" type="ORF">MNB_SV-12-670</name>
</gene>
<dbReference type="AlphaFoldDB" id="A0A1W1BRC8"/>
<dbReference type="EMBL" id="FPHE01000067">
    <property type="protein sequence ID" value="SFV56089.1"/>
    <property type="molecule type" value="Genomic_DNA"/>
</dbReference>
<reference evidence="1" key="1">
    <citation type="submission" date="2016-10" db="EMBL/GenBank/DDBJ databases">
        <authorList>
            <person name="de Groot N.N."/>
        </authorList>
    </citation>
    <scope>NUCLEOTIDE SEQUENCE</scope>
</reference>
<protein>
    <submittedName>
        <fullName evidence="1">Uncharacterized protein</fullName>
    </submittedName>
</protein>
<name>A0A1W1BRC8_9ZZZZ</name>
<proteinExistence type="predicted"/>
<sequence>MVDFTKKIQFIYNNMCYDKSYTELTIALLDGEPTLENIRRHKASVKKWLKGSVKNPTKFGKKYANCPIAKITFKDGTPLFPFKAFDNWSYGVFVEQYQRYQKDKNSQHISLQDYRYIYYYHEDIKKLAYFEIKYYENGEIELVTHHHPQVIRYIGNIKHHYESSMIHFIVENESEKMFFSFNELDLKLNFNVYGVAISKDYSLKHPKSSLVLLSNDKLTLPKEKLFRTKINSCNITIANNEKKSEEISFLDNLSIQLRALKDNQENYHSKNIFLRLFMGEFSLFYRKFDKFLNQNQFKLNSFSTSINCIFSLLDEIGEKERIKIIYTLKDIKKSLFSLVDSEAKMMYDYFIQLSLSGQFDIEFIIILEKQITIDNQLKEQFERLQKSGIELLFRDNSNLLAYSTIALIDNYDLFAIFALKSDKEYTVTRYQTDVKNLKTEYETQKSYAISLNEMLKKQLTLQGKYYFYGYGAKHTLHRTTVFIDGKSVILKLYNREYRGEIYNLYGNIVICSELGIMKLKERYKHRAIKTVSFISEQHHGNGESIILFGVLSRYLLEEEELKSIFSTLVDKKESPRNKASFKESASVHDKIIKPLLFKYEGLK</sequence>